<organism evidence="1 2">
    <name type="scientific">Hibiscus sabdariffa</name>
    <name type="common">roselle</name>
    <dbReference type="NCBI Taxonomy" id="183260"/>
    <lineage>
        <taxon>Eukaryota</taxon>
        <taxon>Viridiplantae</taxon>
        <taxon>Streptophyta</taxon>
        <taxon>Embryophyta</taxon>
        <taxon>Tracheophyta</taxon>
        <taxon>Spermatophyta</taxon>
        <taxon>Magnoliopsida</taxon>
        <taxon>eudicotyledons</taxon>
        <taxon>Gunneridae</taxon>
        <taxon>Pentapetalae</taxon>
        <taxon>rosids</taxon>
        <taxon>malvids</taxon>
        <taxon>Malvales</taxon>
        <taxon>Malvaceae</taxon>
        <taxon>Malvoideae</taxon>
        <taxon>Hibiscus</taxon>
    </lineage>
</organism>
<sequence>MIGIGQLCALFYSLKRLTTSEVLFLHPLLSVQIHAIGLSLPLVLSPLKVLITCSPKTPGNRTLTFGIPFGNCRFVNALEGFSGSQFKINFLLIAFALDVTLQTMRLALYVLHLRSHFFISSETALQCVLFGPIL</sequence>
<evidence type="ECO:0000313" key="1">
    <source>
        <dbReference type="EMBL" id="KAK8993949.1"/>
    </source>
</evidence>
<proteinExistence type="predicted"/>
<name>A0ABR2Q088_9ROSI</name>
<dbReference type="EMBL" id="JBBPBN010000048">
    <property type="protein sequence ID" value="KAK8993949.1"/>
    <property type="molecule type" value="Genomic_DNA"/>
</dbReference>
<keyword evidence="2" id="KW-1185">Reference proteome</keyword>
<gene>
    <name evidence="1" type="ORF">V6N11_008160</name>
</gene>
<reference evidence="1 2" key="1">
    <citation type="journal article" date="2024" name="G3 (Bethesda)">
        <title>Genome assembly of Hibiscus sabdariffa L. provides insights into metabolisms of medicinal natural products.</title>
        <authorList>
            <person name="Kim T."/>
        </authorList>
    </citation>
    <scope>NUCLEOTIDE SEQUENCE [LARGE SCALE GENOMIC DNA]</scope>
    <source>
        <strain evidence="1">TK-2024</strain>
        <tissue evidence="1">Old leaves</tissue>
    </source>
</reference>
<dbReference type="Proteomes" id="UP001396334">
    <property type="component" value="Unassembled WGS sequence"/>
</dbReference>
<evidence type="ECO:0000313" key="2">
    <source>
        <dbReference type="Proteomes" id="UP001396334"/>
    </source>
</evidence>
<accession>A0ABR2Q088</accession>
<protein>
    <submittedName>
        <fullName evidence="1">Uncharacterized protein</fullName>
    </submittedName>
</protein>
<comment type="caution">
    <text evidence="1">The sequence shown here is derived from an EMBL/GenBank/DDBJ whole genome shotgun (WGS) entry which is preliminary data.</text>
</comment>